<organism evidence="1">
    <name type="scientific">Oikopleura dioica</name>
    <name type="common">Tunicate</name>
    <dbReference type="NCBI Taxonomy" id="34765"/>
    <lineage>
        <taxon>Eukaryota</taxon>
        <taxon>Metazoa</taxon>
        <taxon>Chordata</taxon>
        <taxon>Tunicata</taxon>
        <taxon>Appendicularia</taxon>
        <taxon>Copelata</taxon>
        <taxon>Oikopleuridae</taxon>
        <taxon>Oikopleura</taxon>
    </lineage>
</organism>
<accession>E4Y5V8</accession>
<dbReference type="AlphaFoldDB" id="E4Y5V8"/>
<dbReference type="Proteomes" id="UP000011014">
    <property type="component" value="Unassembled WGS sequence"/>
</dbReference>
<name>E4Y5V8_OIKDI</name>
<protein>
    <submittedName>
        <fullName evidence="1">Uncharacterized protein</fullName>
    </submittedName>
</protein>
<reference evidence="1" key="1">
    <citation type="journal article" date="2010" name="Science">
        <title>Plasticity of animal genome architecture unmasked by rapid evolution of a pelagic tunicate.</title>
        <authorList>
            <person name="Denoeud F."/>
            <person name="Henriet S."/>
            <person name="Mungpakdee S."/>
            <person name="Aury J.M."/>
            <person name="Da Silva C."/>
            <person name="Brinkmann H."/>
            <person name="Mikhaleva J."/>
            <person name="Olsen L.C."/>
            <person name="Jubin C."/>
            <person name="Canestro C."/>
            <person name="Bouquet J.M."/>
            <person name="Danks G."/>
            <person name="Poulain J."/>
            <person name="Campsteijn C."/>
            <person name="Adamski M."/>
            <person name="Cross I."/>
            <person name="Yadetie F."/>
            <person name="Muffato M."/>
            <person name="Louis A."/>
            <person name="Butcher S."/>
            <person name="Tsagkogeorga G."/>
            <person name="Konrad A."/>
            <person name="Singh S."/>
            <person name="Jensen M.F."/>
            <person name="Cong E.H."/>
            <person name="Eikeseth-Otteraa H."/>
            <person name="Noel B."/>
            <person name="Anthouard V."/>
            <person name="Porcel B.M."/>
            <person name="Kachouri-Lafond R."/>
            <person name="Nishino A."/>
            <person name="Ugolini M."/>
            <person name="Chourrout P."/>
            <person name="Nishida H."/>
            <person name="Aasland R."/>
            <person name="Huzurbazar S."/>
            <person name="Westhof E."/>
            <person name="Delsuc F."/>
            <person name="Lehrach H."/>
            <person name="Reinhardt R."/>
            <person name="Weissenbach J."/>
            <person name="Roy S.W."/>
            <person name="Artiguenave F."/>
            <person name="Postlethwait J.H."/>
            <person name="Manak J.R."/>
            <person name="Thompson E.M."/>
            <person name="Jaillon O."/>
            <person name="Du Pasquier L."/>
            <person name="Boudinot P."/>
            <person name="Liberles D.A."/>
            <person name="Volff J.N."/>
            <person name="Philippe H."/>
            <person name="Lenhard B."/>
            <person name="Roest Crollius H."/>
            <person name="Wincker P."/>
            <person name="Chourrout D."/>
        </authorList>
    </citation>
    <scope>NUCLEOTIDE SEQUENCE [LARGE SCALE GENOMIC DNA]</scope>
</reference>
<proteinExistence type="predicted"/>
<gene>
    <name evidence="1" type="ORF">GSOID_T00018958001</name>
</gene>
<sequence>MTEDQSTVIPLSTPLSGETTDLNVHSTISSTTTSMVYPSGKSQNSTTADLDLDFIKFAVTETSELEDGNISTVVSSTEEYQQTTKPEVTSAVKLTTQIFSRTTESDDQVFNTSTVADILSEITTANLSTDDLYVSTASFLTEIILTETSTSATISFDSLNTTQLETTGVPFNITSSQAVRTTTDSFISTTNGLSVPSSTQTVPDQKTISATLPNLVPTALSTINSTKVDSISTTAKSLETLNNESILAFSTNYPSDFTAESTKNSLTEISTFEQSTLKAQEVTEPNTISTTTSEVNNVSTEALNFITDVGMETTSSGQTSANYPKE</sequence>
<evidence type="ECO:0000313" key="1">
    <source>
        <dbReference type="EMBL" id="CBY31008.1"/>
    </source>
</evidence>
<dbReference type="EMBL" id="FN654289">
    <property type="protein sequence ID" value="CBY31008.1"/>
    <property type="molecule type" value="Genomic_DNA"/>
</dbReference>